<dbReference type="HOGENOM" id="CLU_001570_20_2_1"/>
<dbReference type="InterPro" id="IPR050364">
    <property type="entry name" value="Cytochrome_P450_fung"/>
</dbReference>
<evidence type="ECO:0000256" key="9">
    <source>
        <dbReference type="ARBA" id="ARBA00023004"/>
    </source>
</evidence>
<name>M2QE06_CERS8</name>
<keyword evidence="6 12" id="KW-0479">Metal-binding</keyword>
<keyword evidence="7 15" id="KW-1133">Transmembrane helix</keyword>
<comment type="cofactor">
    <cofactor evidence="1 12">
        <name>heme</name>
        <dbReference type="ChEBI" id="CHEBI:30413"/>
    </cofactor>
</comment>
<evidence type="ECO:0000313" key="16">
    <source>
        <dbReference type="EMBL" id="EMD35288.1"/>
    </source>
</evidence>
<keyword evidence="8 13" id="KW-0560">Oxidoreductase</keyword>
<dbReference type="PRINTS" id="PR00465">
    <property type="entry name" value="EP450IV"/>
</dbReference>
<comment type="subcellular location">
    <subcellularLocation>
        <location evidence="2">Membrane</location>
        <topology evidence="2">Single-pass membrane protein</topology>
    </subcellularLocation>
</comment>
<evidence type="ECO:0000256" key="10">
    <source>
        <dbReference type="ARBA" id="ARBA00023033"/>
    </source>
</evidence>
<keyword evidence="17" id="KW-1185">Reference proteome</keyword>
<evidence type="ECO:0000256" key="2">
    <source>
        <dbReference type="ARBA" id="ARBA00004167"/>
    </source>
</evidence>
<keyword evidence="10 13" id="KW-0503">Monooxygenase</keyword>
<sequence>MLHEPKVYPDPTSFKSERYPNSDAEMRNAHDLVFGFGRRSCPGVYFAEGTLFAIVSTVLAMVGILPGLDAQGNEI</sequence>
<dbReference type="GO" id="GO:0004497">
    <property type="term" value="F:monooxygenase activity"/>
    <property type="evidence" value="ECO:0007669"/>
    <property type="project" value="UniProtKB-KW"/>
</dbReference>
<evidence type="ECO:0000256" key="1">
    <source>
        <dbReference type="ARBA" id="ARBA00001971"/>
    </source>
</evidence>
<dbReference type="GO" id="GO:0016020">
    <property type="term" value="C:membrane"/>
    <property type="evidence" value="ECO:0007669"/>
    <property type="project" value="UniProtKB-SubCell"/>
</dbReference>
<dbReference type="AlphaFoldDB" id="M2QE06"/>
<keyword evidence="5 15" id="KW-0812">Transmembrane</keyword>
<dbReference type="SUPFAM" id="SSF48264">
    <property type="entry name" value="Cytochrome P450"/>
    <property type="match status" value="1"/>
</dbReference>
<evidence type="ECO:0000313" key="17">
    <source>
        <dbReference type="Proteomes" id="UP000016930"/>
    </source>
</evidence>
<proteinExistence type="inferred from homology"/>
<evidence type="ECO:0000256" key="4">
    <source>
        <dbReference type="ARBA" id="ARBA00022617"/>
    </source>
</evidence>
<dbReference type="InterPro" id="IPR001128">
    <property type="entry name" value="Cyt_P450"/>
</dbReference>
<dbReference type="OrthoDB" id="3255500at2759"/>
<dbReference type="InterPro" id="IPR036396">
    <property type="entry name" value="Cyt_P450_sf"/>
</dbReference>
<dbReference type="GO" id="GO:0020037">
    <property type="term" value="F:heme binding"/>
    <property type="evidence" value="ECO:0007669"/>
    <property type="project" value="InterPro"/>
</dbReference>
<keyword evidence="9 12" id="KW-0408">Iron</keyword>
<evidence type="ECO:0000256" key="5">
    <source>
        <dbReference type="ARBA" id="ARBA00022692"/>
    </source>
</evidence>
<dbReference type="PANTHER" id="PTHR46300">
    <property type="entry name" value="P450, PUTATIVE (EUROFUNG)-RELATED-RELATED"/>
    <property type="match status" value="1"/>
</dbReference>
<accession>M2QE06</accession>
<feature type="region of interest" description="Disordered" evidence="14">
    <location>
        <begin position="1"/>
        <end position="20"/>
    </location>
</feature>
<dbReference type="GO" id="GO:0005506">
    <property type="term" value="F:iron ion binding"/>
    <property type="evidence" value="ECO:0007669"/>
    <property type="project" value="InterPro"/>
</dbReference>
<feature type="binding site" description="axial binding residue" evidence="12">
    <location>
        <position position="41"/>
    </location>
    <ligand>
        <name>heme</name>
        <dbReference type="ChEBI" id="CHEBI:30413"/>
    </ligand>
    <ligandPart>
        <name>Fe</name>
        <dbReference type="ChEBI" id="CHEBI:18248"/>
    </ligandPart>
</feature>
<dbReference type="InterPro" id="IPR002403">
    <property type="entry name" value="Cyt_P450_E_grp-IV"/>
</dbReference>
<dbReference type="STRING" id="914234.M2QE06"/>
<dbReference type="Gene3D" id="1.10.630.10">
    <property type="entry name" value="Cytochrome P450"/>
    <property type="match status" value="1"/>
</dbReference>
<dbReference type="GO" id="GO:0016705">
    <property type="term" value="F:oxidoreductase activity, acting on paired donors, with incorporation or reduction of molecular oxygen"/>
    <property type="evidence" value="ECO:0007669"/>
    <property type="project" value="InterPro"/>
</dbReference>
<dbReference type="PANTHER" id="PTHR46300:SF7">
    <property type="entry name" value="P450, PUTATIVE (EUROFUNG)-RELATED"/>
    <property type="match status" value="1"/>
</dbReference>
<dbReference type="InterPro" id="IPR017972">
    <property type="entry name" value="Cyt_P450_CS"/>
</dbReference>
<evidence type="ECO:0000256" key="14">
    <source>
        <dbReference type="SAM" id="MobiDB-lite"/>
    </source>
</evidence>
<dbReference type="Proteomes" id="UP000016930">
    <property type="component" value="Unassembled WGS sequence"/>
</dbReference>
<evidence type="ECO:0000256" key="11">
    <source>
        <dbReference type="ARBA" id="ARBA00023136"/>
    </source>
</evidence>
<organism evidence="16 17">
    <name type="scientific">Ceriporiopsis subvermispora (strain B)</name>
    <name type="common">White-rot fungus</name>
    <name type="synonym">Gelatoporia subvermispora</name>
    <dbReference type="NCBI Taxonomy" id="914234"/>
    <lineage>
        <taxon>Eukaryota</taxon>
        <taxon>Fungi</taxon>
        <taxon>Dikarya</taxon>
        <taxon>Basidiomycota</taxon>
        <taxon>Agaricomycotina</taxon>
        <taxon>Agaricomycetes</taxon>
        <taxon>Polyporales</taxon>
        <taxon>Gelatoporiaceae</taxon>
        <taxon>Gelatoporia</taxon>
    </lineage>
</organism>
<evidence type="ECO:0000256" key="15">
    <source>
        <dbReference type="SAM" id="Phobius"/>
    </source>
</evidence>
<evidence type="ECO:0008006" key="18">
    <source>
        <dbReference type="Google" id="ProtNLM"/>
    </source>
</evidence>
<comment type="similarity">
    <text evidence="3 13">Belongs to the cytochrome P450 family.</text>
</comment>
<evidence type="ECO:0000256" key="3">
    <source>
        <dbReference type="ARBA" id="ARBA00010617"/>
    </source>
</evidence>
<protein>
    <recommendedName>
        <fullName evidence="18">Cytochrome P450</fullName>
    </recommendedName>
</protein>
<dbReference type="Pfam" id="PF00067">
    <property type="entry name" value="p450"/>
    <property type="match status" value="1"/>
</dbReference>
<gene>
    <name evidence="16" type="ORF">CERSUDRAFT_53668</name>
</gene>
<dbReference type="EMBL" id="KB445800">
    <property type="protein sequence ID" value="EMD35288.1"/>
    <property type="molecule type" value="Genomic_DNA"/>
</dbReference>
<evidence type="ECO:0000256" key="12">
    <source>
        <dbReference type="PIRSR" id="PIRSR602403-1"/>
    </source>
</evidence>
<keyword evidence="11 15" id="KW-0472">Membrane</keyword>
<feature type="transmembrane region" description="Helical" evidence="15">
    <location>
        <begin position="44"/>
        <end position="65"/>
    </location>
</feature>
<evidence type="ECO:0000256" key="6">
    <source>
        <dbReference type="ARBA" id="ARBA00022723"/>
    </source>
</evidence>
<evidence type="ECO:0000256" key="13">
    <source>
        <dbReference type="RuleBase" id="RU000461"/>
    </source>
</evidence>
<evidence type="ECO:0000256" key="7">
    <source>
        <dbReference type="ARBA" id="ARBA00022989"/>
    </source>
</evidence>
<keyword evidence="4 12" id="KW-0349">Heme</keyword>
<evidence type="ECO:0000256" key="8">
    <source>
        <dbReference type="ARBA" id="ARBA00023002"/>
    </source>
</evidence>
<dbReference type="PROSITE" id="PS00086">
    <property type="entry name" value="CYTOCHROME_P450"/>
    <property type="match status" value="1"/>
</dbReference>
<reference evidence="16 17" key="1">
    <citation type="journal article" date="2012" name="Proc. Natl. Acad. Sci. U.S.A.">
        <title>Comparative genomics of Ceriporiopsis subvermispora and Phanerochaete chrysosporium provide insight into selective ligninolysis.</title>
        <authorList>
            <person name="Fernandez-Fueyo E."/>
            <person name="Ruiz-Duenas F.J."/>
            <person name="Ferreira P."/>
            <person name="Floudas D."/>
            <person name="Hibbett D.S."/>
            <person name="Canessa P."/>
            <person name="Larrondo L.F."/>
            <person name="James T.Y."/>
            <person name="Seelenfreund D."/>
            <person name="Lobos S."/>
            <person name="Polanco R."/>
            <person name="Tello M."/>
            <person name="Honda Y."/>
            <person name="Watanabe T."/>
            <person name="Watanabe T."/>
            <person name="Ryu J.S."/>
            <person name="Kubicek C.P."/>
            <person name="Schmoll M."/>
            <person name="Gaskell J."/>
            <person name="Hammel K.E."/>
            <person name="St John F.J."/>
            <person name="Vanden Wymelenberg A."/>
            <person name="Sabat G."/>
            <person name="Splinter BonDurant S."/>
            <person name="Syed K."/>
            <person name="Yadav J.S."/>
            <person name="Doddapaneni H."/>
            <person name="Subramanian V."/>
            <person name="Lavin J.L."/>
            <person name="Oguiza J.A."/>
            <person name="Perez G."/>
            <person name="Pisabarro A.G."/>
            <person name="Ramirez L."/>
            <person name="Santoyo F."/>
            <person name="Master E."/>
            <person name="Coutinho P.M."/>
            <person name="Henrissat B."/>
            <person name="Lombard V."/>
            <person name="Magnuson J.K."/>
            <person name="Kuees U."/>
            <person name="Hori C."/>
            <person name="Igarashi K."/>
            <person name="Samejima M."/>
            <person name="Held B.W."/>
            <person name="Barry K.W."/>
            <person name="LaButti K.M."/>
            <person name="Lapidus A."/>
            <person name="Lindquist E.A."/>
            <person name="Lucas S.M."/>
            <person name="Riley R."/>
            <person name="Salamov A.A."/>
            <person name="Hoffmeister D."/>
            <person name="Schwenk D."/>
            <person name="Hadar Y."/>
            <person name="Yarden O."/>
            <person name="de Vries R.P."/>
            <person name="Wiebenga A."/>
            <person name="Stenlid J."/>
            <person name="Eastwood D."/>
            <person name="Grigoriev I.V."/>
            <person name="Berka R.M."/>
            <person name="Blanchette R.A."/>
            <person name="Kersten P."/>
            <person name="Martinez A.T."/>
            <person name="Vicuna R."/>
            <person name="Cullen D."/>
        </authorList>
    </citation>
    <scope>NUCLEOTIDE SEQUENCE [LARGE SCALE GENOMIC DNA]</scope>
    <source>
        <strain evidence="16 17">B</strain>
    </source>
</reference>